<keyword evidence="3 8" id="KW-0143">Chaperone</keyword>
<dbReference type="AlphaFoldDB" id="A0A2R4QLP5"/>
<dbReference type="GO" id="GO:0031470">
    <property type="term" value="C:carboxysome"/>
    <property type="evidence" value="ECO:0007669"/>
    <property type="project" value="UniProtKB-SubCell"/>
</dbReference>
<evidence type="ECO:0000256" key="9">
    <source>
        <dbReference type="SAM" id="MobiDB-lite"/>
    </source>
</evidence>
<gene>
    <name evidence="8 10" type="primary">rbcX</name>
</gene>
<dbReference type="GO" id="GO:0015979">
    <property type="term" value="P:photosynthesis"/>
    <property type="evidence" value="ECO:0007669"/>
    <property type="project" value="UniProtKB-KW"/>
</dbReference>
<dbReference type="PANTHER" id="PTHR33791:SF1">
    <property type="entry name" value="RUBISCO CHAPERONE RBCX"/>
    <property type="match status" value="1"/>
</dbReference>
<dbReference type="PANTHER" id="PTHR33791">
    <property type="entry name" value="CHAPERONIN-LIKE RBCX PROTEIN 1, CHLOROPLASTIC"/>
    <property type="match status" value="1"/>
</dbReference>
<evidence type="ECO:0000256" key="2">
    <source>
        <dbReference type="ARBA" id="ARBA00022531"/>
    </source>
</evidence>
<dbReference type="SUPFAM" id="SSF158615">
    <property type="entry name" value="RbcX-like"/>
    <property type="match status" value="1"/>
</dbReference>
<feature type="region of interest" description="Disordered" evidence="9">
    <location>
        <begin position="110"/>
        <end position="172"/>
    </location>
</feature>
<comment type="domain">
    <text evidence="8">The homodimer has 2 functional domains, a central cleft essential for production of soluble RbcL in which the RbcL peptide binds, and a polar surface which plays a role in correct RbcL subunit arrangement.</text>
</comment>
<dbReference type="HAMAP" id="MF_00855">
    <property type="entry name" value="RbcX"/>
    <property type="match status" value="1"/>
</dbReference>
<accession>A0A2R4QLP5</accession>
<dbReference type="GO" id="GO:0015977">
    <property type="term" value="P:carbon fixation"/>
    <property type="evidence" value="ECO:0007669"/>
    <property type="project" value="UniProtKB-UniRule"/>
</dbReference>
<comment type="subcellular location">
    <subcellularLocation>
        <location evidence="8">Carboxysome</location>
    </subcellularLocation>
    <subcellularLocation>
        <location evidence="8">Cytoplasm</location>
    </subcellularLocation>
    <text evidence="8">Most protein is cytoplasmic, but some is in the carboxysome.</text>
</comment>
<evidence type="ECO:0000256" key="5">
    <source>
        <dbReference type="ARBA" id="ARBA00023669"/>
    </source>
</evidence>
<evidence type="ECO:0000313" key="10">
    <source>
        <dbReference type="EMBL" id="AVY53694.1"/>
    </source>
</evidence>
<comment type="subunit">
    <text evidence="8">Homodimer. Interacts with the exposed C-terminal peptide of RbcL via its central cleft, contacts a second RbcL monomer via its peripheral polar surface.</text>
</comment>
<keyword evidence="7" id="KW-1283">Bacterial microcompartment</keyword>
<comment type="similarity">
    <text evidence="8">Belongs to the RbcX family.</text>
</comment>
<dbReference type="GO" id="GO:0005737">
    <property type="term" value="C:cytoplasm"/>
    <property type="evidence" value="ECO:0007669"/>
    <property type="project" value="UniProtKB-SubCell"/>
</dbReference>
<keyword evidence="4 8" id="KW-0120">Carbon dioxide fixation</keyword>
<sequence>MDLKQIAKDTAKTLISYLTFQAMRTVLAQLNETDPPRALKLHEFTLKERIENSEVYLQALFREDQSLAFRILTVREHIAEEVADFLPEMIRTGIQQANTQQRCQQLERMTHVDASAREPTPNLAIDRMSESRLEQVPEPRSELQLEPQSELRPEPVVDGSEPRHPHELEGDH</sequence>
<organism evidence="10">
    <name type="scientific">Kaiparowitsia implicata GSE-PSE-MK54-09C</name>
    <dbReference type="NCBI Taxonomy" id="2057771"/>
    <lineage>
        <taxon>Bacteria</taxon>
        <taxon>Bacillati</taxon>
        <taxon>Cyanobacteriota</taxon>
        <taxon>Cyanophyceae</taxon>
        <taxon>Oculatellales</taxon>
        <taxon>Oculatellaceae</taxon>
        <taxon>Kaiparowitsia</taxon>
    </lineage>
</organism>
<evidence type="ECO:0000256" key="6">
    <source>
        <dbReference type="ARBA" id="ARBA00023866"/>
    </source>
</evidence>
<dbReference type="EMBL" id="KY498258">
    <property type="protein sequence ID" value="AVY53694.1"/>
    <property type="molecule type" value="Genomic_DNA"/>
</dbReference>
<reference evidence="10" key="1">
    <citation type="submission" date="2017-01" db="EMBL/GenBank/DDBJ databases">
        <title>Oculatellaceae fam. nov., a new family in the Synechococcales (Cyanobacteria).</title>
        <authorList>
            <person name="Mai T."/>
            <person name="Johansen J.R."/>
            <person name="Pietrasiak N."/>
            <person name="Bohunicka M."/>
        </authorList>
    </citation>
    <scope>NUCLEOTIDE SEQUENCE</scope>
    <source>
        <strain evidence="10">GSE-PSE-MK54-09C</strain>
    </source>
</reference>
<dbReference type="Gene3D" id="1.10.1200.210">
    <property type="entry name" value="Chaperonin-like RbcX"/>
    <property type="match status" value="1"/>
</dbReference>
<keyword evidence="5 8" id="KW-1282">Carboxysome</keyword>
<dbReference type="GO" id="GO:0110102">
    <property type="term" value="P:ribulose bisphosphate carboxylase complex assembly"/>
    <property type="evidence" value="ECO:0007669"/>
    <property type="project" value="UniProtKB-UniRule"/>
</dbReference>
<evidence type="ECO:0000256" key="1">
    <source>
        <dbReference type="ARBA" id="ARBA00022490"/>
    </source>
</evidence>
<evidence type="ECO:0000256" key="3">
    <source>
        <dbReference type="ARBA" id="ARBA00023186"/>
    </source>
</evidence>
<dbReference type="Pfam" id="PF02341">
    <property type="entry name" value="RbcX"/>
    <property type="match status" value="1"/>
</dbReference>
<evidence type="ECO:0000256" key="7">
    <source>
        <dbReference type="ARBA" id="ARBA00024446"/>
    </source>
</evidence>
<feature type="compositionally biased region" description="Basic and acidic residues" evidence="9">
    <location>
        <begin position="127"/>
        <end position="172"/>
    </location>
</feature>
<dbReference type="InterPro" id="IPR003435">
    <property type="entry name" value="Chaperonin_RcbX"/>
</dbReference>
<keyword evidence="1 8" id="KW-0963">Cytoplasm</keyword>
<dbReference type="InterPro" id="IPR046381">
    <property type="entry name" value="RbcX"/>
</dbReference>
<proteinExistence type="inferred from homology"/>
<evidence type="ECO:0000256" key="8">
    <source>
        <dbReference type="HAMAP-Rule" id="MF_00855"/>
    </source>
</evidence>
<name>A0A2R4QLP5_9CYAN</name>
<comment type="function">
    <text evidence="8">An RbcL-specific chaperone. The central cleft of the RbcX homodimer (RbcX2) binds the C-terminus of an RbcL monomer, stabilizing the C-terminus and probably preventing its reassociation with chaperonin GroEL-ES. At the same time the peripheral region of RbcX2 binds a second RbcL monomer, bridging the RbcL homodimers in the correct orientation. The RbcX2(2)-bound RbcL dimers then assemble into the RbcL8 core (RbcL8-(RbcX2)8). RbcS binding triggers the release of RbcX2.</text>
</comment>
<dbReference type="NCBIfam" id="NF047598">
    <property type="entry name" value="ChaprRbcXCyano"/>
    <property type="match status" value="1"/>
</dbReference>
<keyword evidence="2 8" id="KW-0602">Photosynthesis</keyword>
<protein>
    <recommendedName>
        <fullName evidence="6 8">RuBisCO chaperone RbcX</fullName>
    </recommendedName>
</protein>
<dbReference type="InterPro" id="IPR038052">
    <property type="entry name" value="Chaperonin_RbcX_sf"/>
</dbReference>
<dbReference type="GO" id="GO:0044183">
    <property type="term" value="F:protein folding chaperone"/>
    <property type="evidence" value="ECO:0007669"/>
    <property type="project" value="InterPro"/>
</dbReference>
<evidence type="ECO:0000256" key="4">
    <source>
        <dbReference type="ARBA" id="ARBA00023300"/>
    </source>
</evidence>